<evidence type="ECO:0000256" key="1">
    <source>
        <dbReference type="ARBA" id="ARBA00004123"/>
    </source>
</evidence>
<dbReference type="OMA" id="NNERASH"/>
<dbReference type="EMBL" id="LN835309">
    <property type="protein sequence ID" value="CRH02422.1"/>
    <property type="molecule type" value="Genomic_DNA"/>
</dbReference>
<comment type="subcellular location">
    <subcellularLocation>
        <location evidence="1">Nucleus</location>
    </subcellularLocation>
</comment>
<organism evidence="9 10">
    <name type="scientific">Plasmodium relictum</name>
    <dbReference type="NCBI Taxonomy" id="85471"/>
    <lineage>
        <taxon>Eukaryota</taxon>
        <taxon>Sar</taxon>
        <taxon>Alveolata</taxon>
        <taxon>Apicomplexa</taxon>
        <taxon>Aconoidasida</taxon>
        <taxon>Haemosporida</taxon>
        <taxon>Plasmodiidae</taxon>
        <taxon>Plasmodium</taxon>
        <taxon>Plasmodium (Haemamoeba)</taxon>
    </lineage>
</organism>
<feature type="compositionally biased region" description="Low complexity" evidence="7">
    <location>
        <begin position="1608"/>
        <end position="1628"/>
    </location>
</feature>
<keyword evidence="5" id="KW-0539">Nucleus</keyword>
<dbReference type="RefSeq" id="XP_028534942.1">
    <property type="nucleotide sequence ID" value="XM_028679205.1"/>
</dbReference>
<dbReference type="Proteomes" id="UP000220158">
    <property type="component" value="Chromosome 14"/>
</dbReference>
<feature type="coiled-coil region" evidence="6">
    <location>
        <begin position="75"/>
        <end position="102"/>
    </location>
</feature>
<feature type="compositionally biased region" description="Acidic residues" evidence="7">
    <location>
        <begin position="1244"/>
        <end position="1261"/>
    </location>
</feature>
<dbReference type="GO" id="GO:0003700">
    <property type="term" value="F:DNA-binding transcription factor activity"/>
    <property type="evidence" value="ECO:0007669"/>
    <property type="project" value="InterPro"/>
</dbReference>
<evidence type="ECO:0000256" key="6">
    <source>
        <dbReference type="SAM" id="Coils"/>
    </source>
</evidence>
<keyword evidence="2" id="KW-0805">Transcription regulation</keyword>
<name>A0A1J1HBF9_PLARL</name>
<feature type="region of interest" description="Disordered" evidence="7">
    <location>
        <begin position="962"/>
        <end position="1022"/>
    </location>
</feature>
<feature type="region of interest" description="Disordered" evidence="7">
    <location>
        <begin position="2009"/>
        <end position="2039"/>
    </location>
</feature>
<evidence type="ECO:0000259" key="8">
    <source>
        <dbReference type="Pfam" id="PF00847"/>
    </source>
</evidence>
<keyword evidence="6" id="KW-0175">Coiled coil</keyword>
<dbReference type="KEGG" id="prel:PRELSG_1415100"/>
<feature type="region of interest" description="Disordered" evidence="7">
    <location>
        <begin position="1237"/>
        <end position="1347"/>
    </location>
</feature>
<dbReference type="OrthoDB" id="384106at2759"/>
<evidence type="ECO:0000256" key="3">
    <source>
        <dbReference type="ARBA" id="ARBA00023125"/>
    </source>
</evidence>
<sequence>MKVKKIYSKIKGNRKYKSKKNIDASFQLNNEDNIILNNDTKCFNNNFNEIKESKIKKKRLGIEDLESTISHENYYNDNINKIKNYENKVTEEKNNHEDISNDYKIDNFSDELLKKRKGLINRKMSNCIFNENMNSQDKVNEEKLTENKLLNYKNFSYNNSLNNLKNIGNEEIQKLNENKNGNLIDDLLNKSKMYNENSIENLNSEGNALHNSNISNNNGISNNNFYHYISLLYNKNIPNQVNINNSFVNNNTDYLCNFSNISVQEESSLNEVSKNEIQEINSLDCILDKKDEKNYMKQKKNLKENYFVLNNLPYCMNNKKSSNNCTLANYIKNSSDHFLDSNNDNYNYELDANNTYINNSNVNLNKHYMNTVNNNNYDVMNTNSTLSLDTTFLNNYDDDNKNNSLYNNRSELYNMDNNFDKTENIYMENNDSLNNTDILNTFNYNNFINVGSNHSNNSNNNFKNALNLNDSDNSINCSNYNLVEKKKKIFNKFSEKNNIFMDSNMCNSANNSSNGSYSNVLLEINRNATRNKKVDRNNVHKKDIILNDGNNTSENMNNLNDNMKNIYNPSNAHLNLNTHPKLLEEKYSTNKPNEDVSFNNINGNNRNFNCIENSNYNNDLNNYNIDSKYNINDAFDVNMYNSVSVNNSKDKLNKNNSNIHNINMKDLNVNINLDNYSNDLVNNSLINHSKEYLSNSVMDKIDNQKVLFNINNNQINNISNPLDINQENYNFSKNNISNSASHMYNLNNGDINESRNMANYNVKNLAREPIFLFVNLNNQSNNSINNSKNYSNVNLNGGYINNMNFFGNTEKPNSENDYDYMNQTNNNNYNNEWLHGLKNYPSEENIEYPVNTNNNFNIGNCSMNNINLNRKSMIPTFNNAYDNFLSFKNYENTMENHVNNLNMLVLPKIKGVRFDKSGRRWVASWSQNGNQKRQYFPVKKFGQAQAKYLAIYARIKAVKYMQRKSHRSGENRRNHSKKLLMKDKSKTDNLDDDNYFSNKNGDYIEKDADEENSQNYNYSNTNKNEISYKDSYNESIRKNYSRCMNELNNEMKFENVSLNKHEEVEKYLENNGQIYQHGQSNAKDKNQHDIEKQLSASKENKGPISMQTIHDVKSELFHLKEQTHAEFEKRERFFEQSEQIDTQTEDLNIKGNKTGSITPQKIKNSDQVKYKEEKNVRIVKNEIEEEDAQDMEMKEVYENDEENKVKREKKIIIFKEEENQIDMKNLDVKNKMDLEHEFEIKKEEEEESEDEQRQDEEQDQEYEIKKEQEEYEEQKQECEIKKEQEEYEDQEQECEIKKEQEEEYEEQEQECEIKKEQEDFDEREQKYEVKKEQEEEYEGQEQEQQYEVKKENYEQQRKEEMLLKNINTIGRNEKLIININDKNEINDLKEILQEKKNLDEDLMNQILILEKIKKKMIKILIDSQEQKSIQLIETNDEMVNKKDEINKLKLNEKIMLLRQLKEYNSGSYVINEKEDIDLIYNERNLKNTDDILEDNKENADENDICKVEIQKMKECSNIIQEINEDYKVIKEGINEELNLKKKRENSRDKNEIILRVKENEKDEIFEVNKQQNNLYTNYKVENLYLNSMPDKSRDNDFGNYSNNSLYYSNTNSNKTNVDSDNSNFNDSPNGEENDFKNKMNLIKFMRSNSDVSLNYKNKEYSKNEYVGEYRNITGVKKQKSMQNIGNYEKYHHLDNNIFKNILNNNNNCENNDKNSHNSSELIKEMYDDPNFSNFDENLLNFSFNCNNKSNIHKDNSNVKGILNELKQDNFKNNDENIEINMNPNNSFNTMKGLHNKYIGNSDNEDIINSDTYINGHLDDNNEKKLHSYIREYSKNKIKENINNLKKKNNYDKNNEENKSIIINNMNIMKNDLNTKFSITNKKFENDIYTSNENKGNNDDNVLNLKKKNSGNSYNDYNNKHINEQKYNNTSTNVKCFDKDNIIGEKDNIGLYHINMNNEIKQNSYLNLEMKNEKKIPQNKELMFFKTYGNTNKNIDEVLLNSNNKRKISSLSSSCSNNDVNKSKYNDTSMSYKNVKGLPKKEPKNCNKTLNFDNNSGSNIPNFKFLSNYIRSNSNNFMFYNFNKNYENSHNSVNYDTNINDDRNFNKNNVINGVVNSNENSCLNNKIKKNTHNNNINDINCNTNNIIDDNINDINSDKNNMKCPINSINDNSNNMNSYINNIGSNSVKNLSKCNKSMKYNLNHINNQESNFNKNVEYILENSGQKNKYINAPFLFSSDYYNSFNMKNNFCDSNYNKSKNNATSSNNDNIINTNRNNASIKSTVNNIPGGIPFTNSNYYTKQNMKDKNGNESRDILKMDKLNSGKNVSMIDLTDTTNNLNYYDFMNTKNSNDYLNIKNNKFSLSNKYPINNNIENFNTDISNNIMHNHMTNENKTKTNYNLCNDYFNIDHRNNLNSNYNSNSVNNIYSYIYM</sequence>
<dbReference type="GeneID" id="39738582"/>
<dbReference type="Pfam" id="PF00847">
    <property type="entry name" value="AP2"/>
    <property type="match status" value="1"/>
</dbReference>
<dbReference type="Gene3D" id="1.20.5.2050">
    <property type="match status" value="1"/>
</dbReference>
<feature type="compositionally biased region" description="Polar residues" evidence="7">
    <location>
        <begin position="1013"/>
        <end position="1022"/>
    </location>
</feature>
<keyword evidence="3" id="KW-0238">DNA-binding</keyword>
<feature type="compositionally biased region" description="Acidic residues" evidence="7">
    <location>
        <begin position="1301"/>
        <end position="1310"/>
    </location>
</feature>
<dbReference type="GO" id="GO:0005634">
    <property type="term" value="C:nucleus"/>
    <property type="evidence" value="ECO:0007669"/>
    <property type="project" value="UniProtKB-SubCell"/>
</dbReference>
<feature type="compositionally biased region" description="Basic and acidic residues" evidence="7">
    <location>
        <begin position="980"/>
        <end position="989"/>
    </location>
</feature>
<gene>
    <name evidence="9" type="primary">ApiAP2</name>
    <name evidence="9" type="ORF">PRELSG_1415100</name>
</gene>
<evidence type="ECO:0000313" key="9">
    <source>
        <dbReference type="EMBL" id="CRH02422.1"/>
    </source>
</evidence>
<feature type="compositionally biased region" description="Basic and acidic residues" evidence="7">
    <location>
        <begin position="1262"/>
        <end position="1284"/>
    </location>
</feature>
<evidence type="ECO:0000256" key="5">
    <source>
        <dbReference type="ARBA" id="ARBA00023242"/>
    </source>
</evidence>
<evidence type="ECO:0000256" key="2">
    <source>
        <dbReference type="ARBA" id="ARBA00023015"/>
    </source>
</evidence>
<keyword evidence="10" id="KW-1185">Reference proteome</keyword>
<accession>A0A1J1HBF9</accession>
<evidence type="ECO:0000256" key="7">
    <source>
        <dbReference type="SAM" id="MobiDB-lite"/>
    </source>
</evidence>
<feature type="compositionally biased region" description="Basic and acidic residues" evidence="7">
    <location>
        <begin position="1311"/>
        <end position="1333"/>
    </location>
</feature>
<dbReference type="VEuPathDB" id="PlasmoDB:PRELSG_1415100"/>
<keyword evidence="4" id="KW-0804">Transcription</keyword>
<dbReference type="GO" id="GO:0003677">
    <property type="term" value="F:DNA binding"/>
    <property type="evidence" value="ECO:0007669"/>
    <property type="project" value="UniProtKB-KW"/>
</dbReference>
<evidence type="ECO:0000313" key="10">
    <source>
        <dbReference type="Proteomes" id="UP000220158"/>
    </source>
</evidence>
<protein>
    <submittedName>
        <fullName evidence="9">Transcription factor with AP2 domain(S), putative</fullName>
    </submittedName>
</protein>
<feature type="region of interest" description="Disordered" evidence="7">
    <location>
        <begin position="1608"/>
        <end position="1635"/>
    </location>
</feature>
<reference evidence="9 10" key="1">
    <citation type="submission" date="2015-04" db="EMBL/GenBank/DDBJ databases">
        <authorList>
            <consortium name="Pathogen Informatics"/>
        </authorList>
    </citation>
    <scope>NUCLEOTIDE SEQUENCE [LARGE SCALE GENOMIC DNA]</scope>
    <source>
        <strain evidence="9 10">SGS1</strain>
    </source>
</reference>
<feature type="domain" description="AP2/ERF" evidence="8">
    <location>
        <begin position="907"/>
        <end position="958"/>
    </location>
</feature>
<evidence type="ECO:0000256" key="4">
    <source>
        <dbReference type="ARBA" id="ARBA00023163"/>
    </source>
</evidence>
<proteinExistence type="predicted"/>
<dbReference type="InterPro" id="IPR001471">
    <property type="entry name" value="AP2/ERF_dom"/>
</dbReference>